<dbReference type="GO" id="GO:0008168">
    <property type="term" value="F:methyltransferase activity"/>
    <property type="evidence" value="ECO:0007669"/>
    <property type="project" value="UniProtKB-KW"/>
</dbReference>
<evidence type="ECO:0000256" key="1">
    <source>
        <dbReference type="ARBA" id="ARBA00004496"/>
    </source>
</evidence>
<dbReference type="SUPFAM" id="SSF55811">
    <property type="entry name" value="Nudix"/>
    <property type="match status" value="1"/>
</dbReference>
<dbReference type="SUPFAM" id="SSF53335">
    <property type="entry name" value="S-adenosyl-L-methionine-dependent methyltransferases"/>
    <property type="match status" value="2"/>
</dbReference>
<keyword evidence="10" id="KW-0378">Hydrolase</keyword>
<evidence type="ECO:0000256" key="11">
    <source>
        <dbReference type="ARBA" id="ARBA00030757"/>
    </source>
</evidence>
<keyword evidence="6" id="KW-0963">Cytoplasm</keyword>
<dbReference type="Gene3D" id="3.90.79.10">
    <property type="entry name" value="Nucleoside Triphosphate Pyrophosphohydrolase"/>
    <property type="match status" value="1"/>
</dbReference>
<comment type="subcellular location">
    <subcellularLocation>
        <location evidence="1">Cytoplasm</location>
    </subcellularLocation>
</comment>
<dbReference type="Pfam" id="PF13649">
    <property type="entry name" value="Methyltransf_25"/>
    <property type="match status" value="1"/>
</dbReference>
<feature type="domain" description="Nudix hydrolase" evidence="15">
    <location>
        <begin position="208"/>
        <end position="334"/>
    </location>
</feature>
<evidence type="ECO:0000256" key="6">
    <source>
        <dbReference type="ARBA" id="ARBA00022490"/>
    </source>
</evidence>
<dbReference type="CDD" id="cd02440">
    <property type="entry name" value="AdoMet_MTases"/>
    <property type="match status" value="2"/>
</dbReference>
<evidence type="ECO:0000256" key="7">
    <source>
        <dbReference type="ARBA" id="ARBA00022603"/>
    </source>
</evidence>
<dbReference type="CDD" id="cd04678">
    <property type="entry name" value="NUDIX_MTH2_Nudt15"/>
    <property type="match status" value="1"/>
</dbReference>
<dbReference type="PROSITE" id="PS00893">
    <property type="entry name" value="NUDIX_BOX"/>
    <property type="match status" value="1"/>
</dbReference>
<proteinExistence type="inferred from homology"/>
<dbReference type="InterPro" id="IPR020084">
    <property type="entry name" value="NUDIX_hydrolase_CS"/>
</dbReference>
<dbReference type="PANTHER" id="PTHR11579:SF0">
    <property type="entry name" value="PROTEIN-L-ISOASPARTATE(D-ASPARTATE) O-METHYLTRANSFERASE"/>
    <property type="match status" value="1"/>
</dbReference>
<comment type="similarity">
    <text evidence="3">Belongs to the Nudix hydrolase family.</text>
</comment>
<evidence type="ECO:0000256" key="8">
    <source>
        <dbReference type="ARBA" id="ARBA00022679"/>
    </source>
</evidence>
<keyword evidence="17" id="KW-1185">Reference proteome</keyword>
<keyword evidence="9" id="KW-0949">S-adenosyl-L-methionine</keyword>
<feature type="region of interest" description="Disordered" evidence="14">
    <location>
        <begin position="767"/>
        <end position="790"/>
    </location>
</feature>
<dbReference type="GO" id="GO:0032259">
    <property type="term" value="P:methylation"/>
    <property type="evidence" value="ECO:0007669"/>
    <property type="project" value="UniProtKB-KW"/>
</dbReference>
<name>A0ABS8E233_9ACTN</name>
<dbReference type="NCBIfam" id="TIGR04364">
    <property type="entry name" value="methyltran_FxLD"/>
    <property type="match status" value="1"/>
</dbReference>
<dbReference type="RefSeq" id="WP_229335201.1">
    <property type="nucleotide sequence ID" value="NZ_JAINUL010000001.1"/>
</dbReference>
<sequence>MSTTHTAQDWHAHYAAGRDFRPLSDTEKTVLTKHLALSEGAEAARALDVACGTGELARFLATAGYQVDAVDWAQSAVDKASAASDQVSCHHLDLTSGDLSSLAPAGTGGYRLITMRRALAHLPDRTRTVAELAALLDEDGTLCVITPHADRHPEELRGICLDDTEIDLLADGWHHTERVEAGDLTVLLLRGPKTDAVTYSEKRTPKPSAMAGVAVVVTNDRGQVLLGWNASRAVWELPAGKVEPGEAFEATAVRELAEEAGLHARPESVLLLGTLCDSTHGFTRVTEIARITDFTGEPTVREPELITRWEWHTPFAVRNLPQPLFAASAQALNVVWPGLLPDVPPAHHTPRPAGGVPLKFGEPTAAVRLREQLVHDLTEAGWTDTPELRRAFTTVPRHAFLPEQSLSRAYANEAVATVYDQGSGRSMSSVSQPEMQAVMLHRANLRPGANVLEIGGGGYNACLIAELVGPHGSVVCMEIDPYVHARTERFLAETGYAGRVRAVLGDGTRGAPGELIPADGFDAIIVTVASNDVARYWTNHLAQGGHLVMPLRIGGFTRAVGLRNEDPALVSTEISPCGFVPMQGAGRWDETAAPLGDTGYGIRWEDTPPSALDGLDRALAVGGTELWTGVTVRGGETLEDLQLWLATSLPGFCRMEGDPDRPGLVRLPKRSGAEAIVLGRSLACLMTERREHDEAEGTSTWEFGVQGFGPDGKAAADTLAAAVHTWDRDLRGRATPRLTVMPAGTPDSALPAGDVVEKNDCRIVVSWPGRDEAPAPAVGRNTASGRSDEQ</sequence>
<dbReference type="InterPro" id="IPR029063">
    <property type="entry name" value="SAM-dependent_MTases_sf"/>
</dbReference>
<dbReference type="InterPro" id="IPR015797">
    <property type="entry name" value="NUDIX_hydrolase-like_dom_sf"/>
</dbReference>
<dbReference type="Gene3D" id="3.40.50.150">
    <property type="entry name" value="Vaccinia Virus protein VP39"/>
    <property type="match status" value="2"/>
</dbReference>
<feature type="compositionally biased region" description="Polar residues" evidence="14">
    <location>
        <begin position="781"/>
        <end position="790"/>
    </location>
</feature>
<evidence type="ECO:0000313" key="17">
    <source>
        <dbReference type="Proteomes" id="UP001520654"/>
    </source>
</evidence>
<evidence type="ECO:0000259" key="15">
    <source>
        <dbReference type="PROSITE" id="PS51462"/>
    </source>
</evidence>
<dbReference type="Proteomes" id="UP001520654">
    <property type="component" value="Unassembled WGS sequence"/>
</dbReference>
<dbReference type="InterPro" id="IPR027573">
    <property type="entry name" value="Methyltran_FxLD"/>
</dbReference>
<dbReference type="PROSITE" id="PS51462">
    <property type="entry name" value="NUDIX"/>
    <property type="match status" value="1"/>
</dbReference>
<dbReference type="Pfam" id="PF01135">
    <property type="entry name" value="PCMT"/>
    <property type="match status" value="1"/>
</dbReference>
<comment type="caution">
    <text evidence="16">The sequence shown here is derived from an EMBL/GenBank/DDBJ whole genome shotgun (WGS) entry which is preliminary data.</text>
</comment>
<dbReference type="PRINTS" id="PR00502">
    <property type="entry name" value="NUDIXFAMILY"/>
</dbReference>
<evidence type="ECO:0000256" key="12">
    <source>
        <dbReference type="ARBA" id="ARBA00031323"/>
    </source>
</evidence>
<evidence type="ECO:0000256" key="5">
    <source>
        <dbReference type="ARBA" id="ARBA00013346"/>
    </source>
</evidence>
<comment type="similarity">
    <text evidence="2">Belongs to the methyltransferase superfamily. L-isoaspartyl/D-aspartyl protein methyltransferase family.</text>
</comment>
<evidence type="ECO:0000256" key="10">
    <source>
        <dbReference type="ARBA" id="ARBA00022801"/>
    </source>
</evidence>
<evidence type="ECO:0000256" key="3">
    <source>
        <dbReference type="ARBA" id="ARBA00005582"/>
    </source>
</evidence>
<protein>
    <recommendedName>
        <fullName evidence="5">Protein-L-isoaspartate O-methyltransferase</fullName>
        <ecNumber evidence="4">2.1.1.77</ecNumber>
    </recommendedName>
    <alternativeName>
        <fullName evidence="13">L-isoaspartyl protein carboxyl methyltransferase</fullName>
    </alternativeName>
    <alternativeName>
        <fullName evidence="11">Protein L-isoaspartyl methyltransferase</fullName>
    </alternativeName>
    <alternativeName>
        <fullName evidence="12">Protein-beta-aspartate methyltransferase</fullName>
    </alternativeName>
</protein>
<organism evidence="16 17">
    <name type="scientific">Streptomyces flavotricini</name>
    <dbReference type="NCBI Taxonomy" id="66888"/>
    <lineage>
        <taxon>Bacteria</taxon>
        <taxon>Bacillati</taxon>
        <taxon>Actinomycetota</taxon>
        <taxon>Actinomycetes</taxon>
        <taxon>Kitasatosporales</taxon>
        <taxon>Streptomycetaceae</taxon>
        <taxon>Streptomyces</taxon>
    </lineage>
</organism>
<evidence type="ECO:0000313" key="16">
    <source>
        <dbReference type="EMBL" id="MCC0094642.1"/>
    </source>
</evidence>
<dbReference type="PANTHER" id="PTHR11579">
    <property type="entry name" value="PROTEIN-L-ISOASPARTATE O-METHYLTRANSFERASE"/>
    <property type="match status" value="1"/>
</dbReference>
<evidence type="ECO:0000256" key="9">
    <source>
        <dbReference type="ARBA" id="ARBA00022691"/>
    </source>
</evidence>
<evidence type="ECO:0000256" key="14">
    <source>
        <dbReference type="SAM" id="MobiDB-lite"/>
    </source>
</evidence>
<keyword evidence="8" id="KW-0808">Transferase</keyword>
<evidence type="ECO:0000256" key="13">
    <source>
        <dbReference type="ARBA" id="ARBA00031350"/>
    </source>
</evidence>
<dbReference type="EMBL" id="JAINUL010000001">
    <property type="protein sequence ID" value="MCC0094642.1"/>
    <property type="molecule type" value="Genomic_DNA"/>
</dbReference>
<gene>
    <name evidence="16" type="primary">fxlM</name>
    <name evidence="16" type="ORF">K7B10_07560</name>
</gene>
<dbReference type="InterPro" id="IPR020476">
    <property type="entry name" value="Nudix_hydrolase"/>
</dbReference>
<keyword evidence="7 16" id="KW-0489">Methyltransferase</keyword>
<accession>A0ABS8E233</accession>
<dbReference type="InterPro" id="IPR000682">
    <property type="entry name" value="PCMT"/>
</dbReference>
<dbReference type="EC" id="2.1.1.77" evidence="4"/>
<dbReference type="InterPro" id="IPR041698">
    <property type="entry name" value="Methyltransf_25"/>
</dbReference>
<dbReference type="InterPro" id="IPR000086">
    <property type="entry name" value="NUDIX_hydrolase_dom"/>
</dbReference>
<dbReference type="Pfam" id="PF00293">
    <property type="entry name" value="NUDIX"/>
    <property type="match status" value="1"/>
</dbReference>
<reference evidence="16 17" key="1">
    <citation type="submission" date="2021-08" db="EMBL/GenBank/DDBJ databases">
        <title>Genomic Architecture of Streptomyces flavotricini NGL1 and Streptomyces erythrochromogenes HMS4 With Differential Plant Beneficial attributes and laccase production capabilities.</title>
        <authorList>
            <person name="Salwan R."/>
            <person name="Kaur R."/>
            <person name="Sharma V."/>
        </authorList>
    </citation>
    <scope>NUCLEOTIDE SEQUENCE [LARGE SCALE GENOMIC DNA]</scope>
    <source>
        <strain evidence="16 17">NGL1</strain>
    </source>
</reference>
<evidence type="ECO:0000256" key="2">
    <source>
        <dbReference type="ARBA" id="ARBA00005369"/>
    </source>
</evidence>
<evidence type="ECO:0000256" key="4">
    <source>
        <dbReference type="ARBA" id="ARBA00011890"/>
    </source>
</evidence>